<keyword evidence="3" id="KW-1185">Reference proteome</keyword>
<feature type="domain" description="HDOD" evidence="1">
    <location>
        <begin position="43"/>
        <end position="239"/>
    </location>
</feature>
<dbReference type="PANTHER" id="PTHR33525">
    <property type="match status" value="1"/>
</dbReference>
<dbReference type="Proteomes" id="UP000503447">
    <property type="component" value="Chromosome"/>
</dbReference>
<evidence type="ECO:0000313" key="3">
    <source>
        <dbReference type="Proteomes" id="UP000503447"/>
    </source>
</evidence>
<dbReference type="RefSeq" id="WP_171474042.1">
    <property type="nucleotide sequence ID" value="NZ_CP053452.2"/>
</dbReference>
<reference evidence="3" key="1">
    <citation type="submission" date="2020-05" db="EMBL/GenBank/DDBJ databases">
        <title>Frigoriglobus tundricola gen. nov., sp. nov., a psychrotolerant cellulolytic planctomycete of the family Gemmataceae with two divergent copies of 16S rRNA gene.</title>
        <authorList>
            <person name="Kulichevskaya I.S."/>
            <person name="Ivanova A.A."/>
            <person name="Naumoff D.G."/>
            <person name="Beletsky A.V."/>
            <person name="Rijpstra W.I.C."/>
            <person name="Sinninghe Damste J.S."/>
            <person name="Mardanov A.V."/>
            <person name="Ravin N.V."/>
            <person name="Dedysh S.N."/>
        </authorList>
    </citation>
    <scope>NUCLEOTIDE SEQUENCE [LARGE SCALE GENOMIC DNA]</scope>
    <source>
        <strain evidence="3">PL17</strain>
    </source>
</reference>
<dbReference type="PROSITE" id="PS51833">
    <property type="entry name" value="HDOD"/>
    <property type="match status" value="1"/>
</dbReference>
<protein>
    <recommendedName>
        <fullName evidence="1">HDOD domain-containing protein</fullName>
    </recommendedName>
</protein>
<dbReference type="EMBL" id="CP053452">
    <property type="protein sequence ID" value="QJW98980.1"/>
    <property type="molecule type" value="Genomic_DNA"/>
</dbReference>
<dbReference type="Gene3D" id="1.10.3210.10">
    <property type="entry name" value="Hypothetical protein af1432"/>
    <property type="match status" value="1"/>
</dbReference>
<dbReference type="KEGG" id="ftj:FTUN_6575"/>
<organism evidence="2 3">
    <name type="scientific">Frigoriglobus tundricola</name>
    <dbReference type="NCBI Taxonomy" id="2774151"/>
    <lineage>
        <taxon>Bacteria</taxon>
        <taxon>Pseudomonadati</taxon>
        <taxon>Planctomycetota</taxon>
        <taxon>Planctomycetia</taxon>
        <taxon>Gemmatales</taxon>
        <taxon>Gemmataceae</taxon>
        <taxon>Frigoriglobus</taxon>
    </lineage>
</organism>
<proteinExistence type="predicted"/>
<dbReference type="Pfam" id="PF08668">
    <property type="entry name" value="HDOD"/>
    <property type="match status" value="1"/>
</dbReference>
<sequence>MALLKRFSDALRSVFGAHAPATPSAAARAARLERQIRLLVDSLPALPVTAARALALMNDPDVALADIADLIQEDPALATGLLRVANSALFAGGAAALRLDQAVVRLGLWMCKDLVTAIGMRRMLHGRAAATEADCHALWHHAFVTASICAQLNRANRLGFQGEEYSAGMLHDLGRLLIALADPECLALAGVMSFQEDADTPQRERAAIGADHCALGGWFAELSNLPPALVEVIRRHHTPQPAAGPSRLVALVTAADHMANHLQLGRSVESYDPATNAGLATLCAGWSAGRTEHLRTSLPAIMEGAHAAAETELSAP</sequence>
<dbReference type="PANTHER" id="PTHR33525:SF3">
    <property type="entry name" value="RIBONUCLEASE Y"/>
    <property type="match status" value="1"/>
</dbReference>
<name>A0A6M5YZZ8_9BACT</name>
<accession>A0A6M5YZZ8</accession>
<gene>
    <name evidence="2" type="ORF">FTUN_6575</name>
</gene>
<dbReference type="InterPro" id="IPR013976">
    <property type="entry name" value="HDOD"/>
</dbReference>
<dbReference type="AlphaFoldDB" id="A0A6M5YZZ8"/>
<evidence type="ECO:0000259" key="1">
    <source>
        <dbReference type="PROSITE" id="PS51833"/>
    </source>
</evidence>
<dbReference type="InterPro" id="IPR052340">
    <property type="entry name" value="RNase_Y/CdgJ"/>
</dbReference>
<evidence type="ECO:0000313" key="2">
    <source>
        <dbReference type="EMBL" id="QJW98980.1"/>
    </source>
</evidence>
<dbReference type="SUPFAM" id="SSF109604">
    <property type="entry name" value="HD-domain/PDEase-like"/>
    <property type="match status" value="1"/>
</dbReference>